<dbReference type="GO" id="GO:0008270">
    <property type="term" value="F:zinc ion binding"/>
    <property type="evidence" value="ECO:0007669"/>
    <property type="project" value="InterPro"/>
</dbReference>
<accession>A0A8H7V933</accession>
<dbReference type="CDD" id="cd18809">
    <property type="entry name" value="SF1_C_RecD"/>
    <property type="match status" value="1"/>
</dbReference>
<keyword evidence="1" id="KW-0378">Hydrolase</keyword>
<comment type="caution">
    <text evidence="3">The sequence shown here is derived from an EMBL/GenBank/DDBJ whole genome shotgun (WGS) entry which is preliminary data.</text>
</comment>
<keyword evidence="1" id="KW-0234">DNA repair</keyword>
<dbReference type="Pfam" id="PF21530">
    <property type="entry name" value="Pif1_2B_dom"/>
    <property type="match status" value="1"/>
</dbReference>
<dbReference type="SUPFAM" id="SSF52540">
    <property type="entry name" value="P-loop containing nucleoside triphosphate hydrolases"/>
    <property type="match status" value="2"/>
</dbReference>
<comment type="catalytic activity">
    <reaction evidence="1">
        <text>ATP + H2O = ADP + phosphate + H(+)</text>
        <dbReference type="Rhea" id="RHEA:13065"/>
        <dbReference type="ChEBI" id="CHEBI:15377"/>
        <dbReference type="ChEBI" id="CHEBI:15378"/>
        <dbReference type="ChEBI" id="CHEBI:30616"/>
        <dbReference type="ChEBI" id="CHEBI:43474"/>
        <dbReference type="ChEBI" id="CHEBI:456216"/>
        <dbReference type="EC" id="5.6.2.3"/>
    </reaction>
</comment>
<gene>
    <name evidence="3" type="ORF">INT45_008559</name>
</gene>
<dbReference type="GO" id="GO:0005524">
    <property type="term" value="F:ATP binding"/>
    <property type="evidence" value="ECO:0007669"/>
    <property type="project" value="UniProtKB-KW"/>
</dbReference>
<keyword evidence="1" id="KW-0227">DNA damage</keyword>
<dbReference type="PANTHER" id="PTHR10492">
    <property type="match status" value="1"/>
</dbReference>
<keyword evidence="1" id="KW-0233">DNA recombination</keyword>
<keyword evidence="4" id="KW-1185">Reference proteome</keyword>
<dbReference type="Gene3D" id="4.10.60.10">
    <property type="entry name" value="Zinc finger, CCHC-type"/>
    <property type="match status" value="1"/>
</dbReference>
<dbReference type="InterPro" id="IPR027417">
    <property type="entry name" value="P-loop_NTPase"/>
</dbReference>
<feature type="domain" description="CCHC-type" evidence="2">
    <location>
        <begin position="149"/>
        <end position="168"/>
    </location>
</feature>
<organism evidence="3 4">
    <name type="scientific">Circinella minor</name>
    <dbReference type="NCBI Taxonomy" id="1195481"/>
    <lineage>
        <taxon>Eukaryota</taxon>
        <taxon>Fungi</taxon>
        <taxon>Fungi incertae sedis</taxon>
        <taxon>Mucoromycota</taxon>
        <taxon>Mucoromycotina</taxon>
        <taxon>Mucoromycetes</taxon>
        <taxon>Mucorales</taxon>
        <taxon>Lichtheimiaceae</taxon>
        <taxon>Circinella</taxon>
    </lineage>
</organism>
<dbReference type="InterPro" id="IPR010285">
    <property type="entry name" value="DNA_helicase_pif1-like_DEAD"/>
</dbReference>
<dbReference type="InterPro" id="IPR049163">
    <property type="entry name" value="Pif1-like_2B_dom"/>
</dbReference>
<dbReference type="Proteomes" id="UP000646827">
    <property type="component" value="Unassembled WGS sequence"/>
</dbReference>
<comment type="cofactor">
    <cofactor evidence="1">
        <name>Mg(2+)</name>
        <dbReference type="ChEBI" id="CHEBI:18420"/>
    </cofactor>
</comment>
<proteinExistence type="inferred from homology"/>
<comment type="similarity">
    <text evidence="1">Belongs to the helicase family.</text>
</comment>
<protein>
    <recommendedName>
        <fullName evidence="1">ATP-dependent DNA helicase</fullName>
        <ecNumber evidence="1">5.6.2.3</ecNumber>
    </recommendedName>
</protein>
<feature type="domain" description="CCHC-type" evidence="2">
    <location>
        <begin position="55"/>
        <end position="74"/>
    </location>
</feature>
<evidence type="ECO:0000256" key="1">
    <source>
        <dbReference type="RuleBase" id="RU363044"/>
    </source>
</evidence>
<dbReference type="OrthoDB" id="1075553at2759"/>
<reference evidence="3 4" key="1">
    <citation type="submission" date="2020-12" db="EMBL/GenBank/DDBJ databases">
        <title>Metabolic potential, ecology and presence of endohyphal bacteria is reflected in genomic diversity of Mucoromycotina.</title>
        <authorList>
            <person name="Muszewska A."/>
            <person name="Okrasinska A."/>
            <person name="Steczkiewicz K."/>
            <person name="Drgas O."/>
            <person name="Orlowska M."/>
            <person name="Perlinska-Lenart U."/>
            <person name="Aleksandrzak-Piekarczyk T."/>
            <person name="Szatraj K."/>
            <person name="Zielenkiewicz U."/>
            <person name="Pilsyk S."/>
            <person name="Malc E."/>
            <person name="Mieczkowski P."/>
            <person name="Kruszewska J.S."/>
            <person name="Biernat P."/>
            <person name="Pawlowska J."/>
        </authorList>
    </citation>
    <scope>NUCLEOTIDE SEQUENCE [LARGE SCALE GENOMIC DNA]</scope>
    <source>
        <strain evidence="3 4">CBS 142.35</strain>
    </source>
</reference>
<sequence>MSTSICNSCSLPGHQRNNHRDCLNNPNCLLSRDHNENDGREFEFVQASSTIAVPVCSSCGQEGHRRTTYRDCLAISNHIENNEDGSDFVQASSTIAVPICSSCGQEGHRRSTHRDCLNNPNRLAMRDRNKNNARDLEFIRELSEIAVPVCSSCGQEGHRRLTHSNCPNNPSNRDESETAHNVACISSNTIPQRHFLRSIDNECTHCHARLWIQEHVYSSSLIRPRFNICCQQGSVQLPELSPAPTEIIQRLHDTDPNSVHSRSNIHAYNNVLSFTSLGANIDHTVANARGGAYNFRIHGSMYHSIGSLLPNENETPAFAQIYVLDNSSAETANRHAVAPVTLNNIVLQQLQNMMHRLNPFVTSFQSMAEVSRTHGIDNVRIVIRSENTPDHRCYNAPTADEIGILIVGNDGDENAGTRDIVLRMRADGLERISEMHRFYDALHYVLLFPQGNEKWTIDARSGTHKITVMERYKYCLMIRGNGREDNYLHRFGKLFQQFIVDMYAKIEANRLGFIRHNQNRLRADLYHNVTDAMHVGDNDMTTVGKHVILPSSFIGSPWHMQQLYQDAMSIVRRFGKPDLFVMMTTNPRWPEIENALLPGQRASDRPDLTTRVFRLKLKELIDDLTKNMVLGKVIGHVHTAEFQKRGLSHAHILLILANEDKPQTGADCDEIVSAELPDAEQYPDARATVERHMIHGPYGLLNPCSPCMEDGQCTKRFPKELNDDTQMNEDGYPVYCRRNNGVYVKSVPLFNQSNTFTSHDRSSAAIIQCTGTNSEGNNENDEPVDEIQTFLDAHYVSASEGCWRLFSFSLHNEFPSHQRLAIHLENEHTVHFEEGENPEVVIGRAHETTLTAWFQYNQQHQHARQILYPDFPEQHVFVALERRWKLCECGFGSTIGRIYAVSPSEVQKYHLRLLLYHVPSATSFDDLRTINHGTPEQQLLPSFQAAARAHGFLTDQQEWSDCLDQAATYQYPHALRHLFAIILVFCHPKKPHALWSLHEFDGFVVTEPAHNDANTEEPLLIHEHRQLSARLALRPERQFEFNNDQQAIYDAVNHSVAAPQQQSKLHFVDGPGGTRKTYLFNAILENVQRTNSIALAVAASGTAALLLDGGRTAHSTFKIPLETNETSICGFTPRSDIARLIKLASIIIWDEASMISRDVIETVNHSIQDIMRSVDPALEDIPFSGNVVVFDSDFRQVLPMIPNAECPQIVAQCLNRSSIWRHTEVHYLHTNMRVQQAANTVDGTELREFAEYLLRIGNGCEPLVPGTEDRILINSHMLMPQYNTYDLINAVFGDLHPPNVNMEFLTSRAILTPKNVDVVELNNLILDQFPGEIQEFRNADQVDDPEDQIHYPTELLNSFNPSDLPPHTLKLKVGCPIMLLRNLNTAQGLCNRTRLIVRSFRQYVLEAEIATGPHTGTIVLIPRITLTPSQSHSPIQFKRTQFPIRLAFSITINKSQGQTFNSVGLYLPDPAFTHGLLYVAMSRVRIPTAIKIMLNPENSTSSDQNGFHIRNIVYNEVHI</sequence>
<evidence type="ECO:0000259" key="2">
    <source>
        <dbReference type="SMART" id="SM00343"/>
    </source>
</evidence>
<dbReference type="GO" id="GO:0006281">
    <property type="term" value="P:DNA repair"/>
    <property type="evidence" value="ECO:0007669"/>
    <property type="project" value="UniProtKB-KW"/>
</dbReference>
<dbReference type="GO" id="GO:0043139">
    <property type="term" value="F:5'-3' DNA helicase activity"/>
    <property type="evidence" value="ECO:0007669"/>
    <property type="project" value="UniProtKB-EC"/>
</dbReference>
<dbReference type="EMBL" id="JAEPRB010000798">
    <property type="protein sequence ID" value="KAG2211760.1"/>
    <property type="molecule type" value="Genomic_DNA"/>
</dbReference>
<keyword evidence="1" id="KW-0347">Helicase</keyword>
<evidence type="ECO:0000313" key="3">
    <source>
        <dbReference type="EMBL" id="KAG2211760.1"/>
    </source>
</evidence>
<dbReference type="Pfam" id="PF14214">
    <property type="entry name" value="Helitron_like_N"/>
    <property type="match status" value="1"/>
</dbReference>
<evidence type="ECO:0000313" key="4">
    <source>
        <dbReference type="Proteomes" id="UP000646827"/>
    </source>
</evidence>
<feature type="domain" description="CCHC-type" evidence="2">
    <location>
        <begin position="5"/>
        <end position="24"/>
    </location>
</feature>
<dbReference type="EC" id="5.6.2.3" evidence="1"/>
<dbReference type="Gene3D" id="3.40.50.300">
    <property type="entry name" value="P-loop containing nucleotide triphosphate hydrolases"/>
    <property type="match status" value="2"/>
</dbReference>
<dbReference type="InterPro" id="IPR025476">
    <property type="entry name" value="Helitron_helicase-like"/>
</dbReference>
<dbReference type="GO" id="GO:0016787">
    <property type="term" value="F:hydrolase activity"/>
    <property type="evidence" value="ECO:0007669"/>
    <property type="project" value="UniProtKB-KW"/>
</dbReference>
<dbReference type="InterPro" id="IPR001878">
    <property type="entry name" value="Znf_CCHC"/>
</dbReference>
<dbReference type="GO" id="GO:0006310">
    <property type="term" value="P:DNA recombination"/>
    <property type="evidence" value="ECO:0007669"/>
    <property type="project" value="UniProtKB-KW"/>
</dbReference>
<name>A0A8H7V933_9FUNG</name>
<dbReference type="SMART" id="SM00343">
    <property type="entry name" value="ZnF_C2HC"/>
    <property type="match status" value="4"/>
</dbReference>
<feature type="domain" description="CCHC-type" evidence="2">
    <location>
        <begin position="99"/>
        <end position="118"/>
    </location>
</feature>
<keyword evidence="1" id="KW-0067">ATP-binding</keyword>
<keyword evidence="1" id="KW-0547">Nucleotide-binding</keyword>
<dbReference type="GO" id="GO:0000723">
    <property type="term" value="P:telomere maintenance"/>
    <property type="evidence" value="ECO:0007669"/>
    <property type="project" value="InterPro"/>
</dbReference>
<dbReference type="Pfam" id="PF05970">
    <property type="entry name" value="PIF1"/>
    <property type="match status" value="1"/>
</dbReference>
<dbReference type="PANTHER" id="PTHR10492:SF57">
    <property type="entry name" value="ATP-DEPENDENT DNA HELICASE"/>
    <property type="match status" value="1"/>
</dbReference>
<dbReference type="GO" id="GO:0003676">
    <property type="term" value="F:nucleic acid binding"/>
    <property type="evidence" value="ECO:0007669"/>
    <property type="project" value="InterPro"/>
</dbReference>